<dbReference type="PANTHER" id="PTHR46853">
    <property type="entry name" value="METHYLOSOME PROTEIN 50"/>
    <property type="match status" value="1"/>
</dbReference>
<evidence type="ECO:0000256" key="4">
    <source>
        <dbReference type="ARBA" id="ARBA00022737"/>
    </source>
</evidence>
<dbReference type="InterPro" id="IPR036322">
    <property type="entry name" value="WD40_repeat_dom_sf"/>
</dbReference>
<reference evidence="6" key="2">
    <citation type="journal article" date="2023" name="Commun. Biol.">
        <title>Intrasexual cuticular hydrocarbon dimorphism in a wasp sheds light on hydrocarbon biosynthesis genes in Hymenoptera.</title>
        <authorList>
            <person name="Moris V.C."/>
            <person name="Podsiadlowski L."/>
            <person name="Martin S."/>
            <person name="Oeyen J.P."/>
            <person name="Donath A."/>
            <person name="Petersen M."/>
            <person name="Wilbrandt J."/>
            <person name="Misof B."/>
            <person name="Liedtke D."/>
            <person name="Thamm M."/>
            <person name="Scheiner R."/>
            <person name="Schmitt T."/>
            <person name="Niehuis O."/>
        </authorList>
    </citation>
    <scope>NUCLEOTIDE SEQUENCE</scope>
    <source>
        <strain evidence="6">GBR_01_08_01A</strain>
    </source>
</reference>
<keyword evidence="4" id="KW-0677">Repeat</keyword>
<name>A0AAD9RLH5_9HYME</name>
<keyword evidence="7" id="KW-1185">Reference proteome</keyword>
<dbReference type="EMBL" id="JAIFRP010000042">
    <property type="protein sequence ID" value="KAK2581316.1"/>
    <property type="molecule type" value="Genomic_DNA"/>
</dbReference>
<accession>A0AAD9RLH5</accession>
<dbReference type="Gene3D" id="2.130.10.10">
    <property type="entry name" value="YVTN repeat-like/Quinoprotein amine dehydrogenase"/>
    <property type="match status" value="1"/>
</dbReference>
<dbReference type="GO" id="GO:0007309">
    <property type="term" value="P:oocyte axis specification"/>
    <property type="evidence" value="ECO:0007669"/>
    <property type="project" value="TreeGrafter"/>
</dbReference>
<sequence>MDTLIAPNLNVEMYRNMTPADRPPYPDKHLQFILVYNESSAILSASNLVDRYWSGTVWYYNDISDFNRDKAFVATKTESGVCTGAYLERDKFAIGEDSGLLQILGLVEMPDADQQELQCLGYACQHDDSLSTLSVFSDRAHLVTGGMDCCIKVWDVENLVSTHSFHYSHIDVVTGVDVQQRDNSIFISSSLDSCALMWDIRKSKPAHCILEKDGYGLTAVSWNPTSDNIIAIGADDGSITLMDIRNTDSILLESLVFSRPIHKLVFNPNPERSEQIACCCDDVVIKILETNKNYNAIYEDDRHTDFVRGLAWYNDELLSCSWDDMVLKHTIKSPMT</sequence>
<feature type="repeat" description="WD" evidence="5">
    <location>
        <begin position="123"/>
        <end position="164"/>
    </location>
</feature>
<proteinExistence type="predicted"/>
<protein>
    <recommendedName>
        <fullName evidence="8">Methylosome protein 50</fullName>
    </recommendedName>
</protein>
<evidence type="ECO:0000313" key="6">
    <source>
        <dbReference type="EMBL" id="KAK2581316.1"/>
    </source>
</evidence>
<dbReference type="SMART" id="SM00320">
    <property type="entry name" value="WD40"/>
    <property type="match status" value="5"/>
</dbReference>
<evidence type="ECO:0000256" key="2">
    <source>
        <dbReference type="ARBA" id="ARBA00022490"/>
    </source>
</evidence>
<dbReference type="GO" id="GO:0034709">
    <property type="term" value="C:methylosome"/>
    <property type="evidence" value="ECO:0007669"/>
    <property type="project" value="TreeGrafter"/>
</dbReference>
<evidence type="ECO:0000313" key="7">
    <source>
        <dbReference type="Proteomes" id="UP001258017"/>
    </source>
</evidence>
<keyword evidence="2" id="KW-0963">Cytoplasm</keyword>
<comment type="caution">
    <text evidence="6">The sequence shown here is derived from an EMBL/GenBank/DDBJ whole genome shotgun (WGS) entry which is preliminary data.</text>
</comment>
<evidence type="ECO:0000256" key="1">
    <source>
        <dbReference type="ARBA" id="ARBA00004496"/>
    </source>
</evidence>
<evidence type="ECO:0000256" key="3">
    <source>
        <dbReference type="ARBA" id="ARBA00022574"/>
    </source>
</evidence>
<reference evidence="6" key="1">
    <citation type="submission" date="2021-08" db="EMBL/GenBank/DDBJ databases">
        <authorList>
            <person name="Misof B."/>
            <person name="Oliver O."/>
            <person name="Podsiadlowski L."/>
            <person name="Donath A."/>
            <person name="Peters R."/>
            <person name="Mayer C."/>
            <person name="Rust J."/>
            <person name="Gunkel S."/>
            <person name="Lesny P."/>
            <person name="Martin S."/>
            <person name="Oeyen J.P."/>
            <person name="Petersen M."/>
            <person name="Panagiotis P."/>
            <person name="Wilbrandt J."/>
            <person name="Tanja T."/>
        </authorList>
    </citation>
    <scope>NUCLEOTIDE SEQUENCE</scope>
    <source>
        <strain evidence="6">GBR_01_08_01A</strain>
        <tissue evidence="6">Thorax + abdomen</tissue>
    </source>
</reference>
<keyword evidence="3 5" id="KW-0853">WD repeat</keyword>
<gene>
    <name evidence="6" type="ORF">KPH14_008091</name>
</gene>
<dbReference type="Pfam" id="PF00400">
    <property type="entry name" value="WD40"/>
    <property type="match status" value="1"/>
</dbReference>
<dbReference type="AlphaFoldDB" id="A0AAD9RLH5"/>
<dbReference type="PROSITE" id="PS50082">
    <property type="entry name" value="WD_REPEATS_2"/>
    <property type="match status" value="1"/>
</dbReference>
<dbReference type="PROSITE" id="PS50294">
    <property type="entry name" value="WD_REPEATS_REGION"/>
    <property type="match status" value="1"/>
</dbReference>
<dbReference type="PROSITE" id="PS00678">
    <property type="entry name" value="WD_REPEATS_1"/>
    <property type="match status" value="1"/>
</dbReference>
<dbReference type="InterPro" id="IPR001680">
    <property type="entry name" value="WD40_rpt"/>
</dbReference>
<comment type="subcellular location">
    <subcellularLocation>
        <location evidence="1">Cytoplasm</location>
    </subcellularLocation>
</comment>
<evidence type="ECO:0000256" key="5">
    <source>
        <dbReference type="PROSITE-ProRule" id="PRU00221"/>
    </source>
</evidence>
<dbReference type="PANTHER" id="PTHR46853:SF1">
    <property type="entry name" value="METHYLOSOME PROTEIN 50"/>
    <property type="match status" value="1"/>
</dbReference>
<dbReference type="InterPro" id="IPR052139">
    <property type="entry name" value="Methylosome_Comp_WDR77"/>
</dbReference>
<dbReference type="Proteomes" id="UP001258017">
    <property type="component" value="Unassembled WGS sequence"/>
</dbReference>
<dbReference type="InterPro" id="IPR015943">
    <property type="entry name" value="WD40/YVTN_repeat-like_dom_sf"/>
</dbReference>
<dbReference type="SUPFAM" id="SSF50978">
    <property type="entry name" value="WD40 repeat-like"/>
    <property type="match status" value="1"/>
</dbReference>
<organism evidence="6 7">
    <name type="scientific">Odynerus spinipes</name>
    <dbReference type="NCBI Taxonomy" id="1348599"/>
    <lineage>
        <taxon>Eukaryota</taxon>
        <taxon>Metazoa</taxon>
        <taxon>Ecdysozoa</taxon>
        <taxon>Arthropoda</taxon>
        <taxon>Hexapoda</taxon>
        <taxon>Insecta</taxon>
        <taxon>Pterygota</taxon>
        <taxon>Neoptera</taxon>
        <taxon>Endopterygota</taxon>
        <taxon>Hymenoptera</taxon>
        <taxon>Apocrita</taxon>
        <taxon>Aculeata</taxon>
        <taxon>Vespoidea</taxon>
        <taxon>Vespidae</taxon>
        <taxon>Eumeninae</taxon>
        <taxon>Odynerus</taxon>
    </lineage>
</organism>
<dbReference type="InterPro" id="IPR019775">
    <property type="entry name" value="WD40_repeat_CS"/>
</dbReference>
<evidence type="ECO:0008006" key="8">
    <source>
        <dbReference type="Google" id="ProtNLM"/>
    </source>
</evidence>